<keyword evidence="4 6" id="KW-1133">Transmembrane helix</keyword>
<organism evidence="7 8">
    <name type="scientific">Candidatus Geothrix skivensis</name>
    <dbReference type="NCBI Taxonomy" id="2954439"/>
    <lineage>
        <taxon>Bacteria</taxon>
        <taxon>Pseudomonadati</taxon>
        <taxon>Acidobacteriota</taxon>
        <taxon>Holophagae</taxon>
        <taxon>Holophagales</taxon>
        <taxon>Holophagaceae</taxon>
        <taxon>Geothrix</taxon>
    </lineage>
</organism>
<comment type="similarity">
    <text evidence="2">Belongs to the autoinducer-2 exporter (AI-2E) (TC 2.A.86) family.</text>
</comment>
<proteinExistence type="inferred from homology"/>
<evidence type="ECO:0000313" key="8">
    <source>
        <dbReference type="Proteomes" id="UP000886657"/>
    </source>
</evidence>
<dbReference type="Proteomes" id="UP000886657">
    <property type="component" value="Unassembled WGS sequence"/>
</dbReference>
<feature type="transmembrane region" description="Helical" evidence="6">
    <location>
        <begin position="242"/>
        <end position="272"/>
    </location>
</feature>
<feature type="transmembrane region" description="Helical" evidence="6">
    <location>
        <begin position="156"/>
        <end position="179"/>
    </location>
</feature>
<reference evidence="7" key="1">
    <citation type="submission" date="2020-10" db="EMBL/GenBank/DDBJ databases">
        <title>Connecting structure to function with the recovery of over 1000 high-quality activated sludge metagenome-assembled genomes encoding full-length rRNA genes using long-read sequencing.</title>
        <authorList>
            <person name="Singleton C.M."/>
            <person name="Petriglieri F."/>
            <person name="Kristensen J.M."/>
            <person name="Kirkegaard R.H."/>
            <person name="Michaelsen T.Y."/>
            <person name="Andersen M.H."/>
            <person name="Karst S.M."/>
            <person name="Dueholm M.S."/>
            <person name="Nielsen P.H."/>
            <person name="Albertsen M."/>
        </authorList>
    </citation>
    <scope>NUCLEOTIDE SEQUENCE</scope>
    <source>
        <strain evidence="7">Skiv_18-Q3-R9-52_MAXAC.067</strain>
    </source>
</reference>
<feature type="transmembrane region" description="Helical" evidence="6">
    <location>
        <begin position="210"/>
        <end position="236"/>
    </location>
</feature>
<gene>
    <name evidence="7" type="ORF">IPP58_09400</name>
</gene>
<dbReference type="PANTHER" id="PTHR21716">
    <property type="entry name" value="TRANSMEMBRANE PROTEIN"/>
    <property type="match status" value="1"/>
</dbReference>
<dbReference type="AlphaFoldDB" id="A0A9D7XI01"/>
<feature type="transmembrane region" description="Helical" evidence="6">
    <location>
        <begin position="21"/>
        <end position="39"/>
    </location>
</feature>
<dbReference type="Pfam" id="PF01594">
    <property type="entry name" value="AI-2E_transport"/>
    <property type="match status" value="1"/>
</dbReference>
<keyword evidence="3 6" id="KW-0812">Transmembrane</keyword>
<dbReference type="PANTHER" id="PTHR21716:SF4">
    <property type="entry name" value="TRANSMEMBRANE PROTEIN 245"/>
    <property type="match status" value="1"/>
</dbReference>
<keyword evidence="5 6" id="KW-0472">Membrane</keyword>
<evidence type="ECO:0000256" key="1">
    <source>
        <dbReference type="ARBA" id="ARBA00004141"/>
    </source>
</evidence>
<evidence type="ECO:0000256" key="2">
    <source>
        <dbReference type="ARBA" id="ARBA00009773"/>
    </source>
</evidence>
<evidence type="ECO:0000256" key="3">
    <source>
        <dbReference type="ARBA" id="ARBA00022692"/>
    </source>
</evidence>
<evidence type="ECO:0000256" key="4">
    <source>
        <dbReference type="ARBA" id="ARBA00022989"/>
    </source>
</evidence>
<feature type="transmembrane region" description="Helical" evidence="6">
    <location>
        <begin position="313"/>
        <end position="346"/>
    </location>
</feature>
<dbReference type="EMBL" id="JADKIO010000006">
    <property type="protein sequence ID" value="MBK9796697.1"/>
    <property type="molecule type" value="Genomic_DNA"/>
</dbReference>
<dbReference type="GO" id="GO:0016020">
    <property type="term" value="C:membrane"/>
    <property type="evidence" value="ECO:0007669"/>
    <property type="project" value="UniProtKB-SubCell"/>
</dbReference>
<evidence type="ECO:0000256" key="5">
    <source>
        <dbReference type="ARBA" id="ARBA00023136"/>
    </source>
</evidence>
<comment type="caution">
    <text evidence="7">The sequence shown here is derived from an EMBL/GenBank/DDBJ whole genome shotgun (WGS) entry which is preliminary data.</text>
</comment>
<feature type="transmembrane region" description="Helical" evidence="6">
    <location>
        <begin position="45"/>
        <end position="63"/>
    </location>
</feature>
<accession>A0A9D7XI01</accession>
<feature type="transmembrane region" description="Helical" evidence="6">
    <location>
        <begin position="70"/>
        <end position="91"/>
    </location>
</feature>
<evidence type="ECO:0000313" key="7">
    <source>
        <dbReference type="EMBL" id="MBK9796697.1"/>
    </source>
</evidence>
<dbReference type="InterPro" id="IPR002549">
    <property type="entry name" value="AI-2E-like"/>
</dbReference>
<feature type="transmembrane region" description="Helical" evidence="6">
    <location>
        <begin position="279"/>
        <end position="301"/>
    </location>
</feature>
<evidence type="ECO:0000256" key="6">
    <source>
        <dbReference type="SAM" id="Phobius"/>
    </source>
</evidence>
<sequence>MTEPESKPGNHGWASPGRAQMAVLVAAIAFGSYLCYRMALPFLPALAWAMALAILFAPLHRWLESKLQRANLAAGVSVLLVALIVVVPGTFMGQRLLQESARGATIIKTKVDSGEWRRALEAQPRLAPAVLWVERQIDLPGTIQTLTSWLTNKAGMLLQGSVVQLIGFCLTFYLFFYFLRDRNSALRSLRFLSPLSATEMDHLFGRVEDTVVATVYGTLAVAAVQGLLGGLMFWGLGLPAPLLWGVVMGLLAVVPVLGAFIVWVPAALFLLLEGSWGKALLLTIWGAVVVGGIDNLLLPILVGNRLKQHTLLAFLSVVGGLMVFGTSGLILGPVVLTVTTVLLGIWREQAMAGSHESPGRT</sequence>
<name>A0A9D7XI01_9BACT</name>
<comment type="subcellular location">
    <subcellularLocation>
        <location evidence="1">Membrane</location>
        <topology evidence="1">Multi-pass membrane protein</topology>
    </subcellularLocation>
</comment>
<protein>
    <submittedName>
        <fullName evidence="7">AI-2E family transporter</fullName>
    </submittedName>
</protein>